<dbReference type="SUPFAM" id="SSF55729">
    <property type="entry name" value="Acyl-CoA N-acyltransferases (Nat)"/>
    <property type="match status" value="1"/>
</dbReference>
<evidence type="ECO:0000259" key="1">
    <source>
        <dbReference type="PROSITE" id="PS51186"/>
    </source>
</evidence>
<evidence type="ECO:0000313" key="3">
    <source>
        <dbReference type="Proteomes" id="UP000004371"/>
    </source>
</evidence>
<dbReference type="PROSITE" id="PS51186">
    <property type="entry name" value="GNAT"/>
    <property type="match status" value="1"/>
</dbReference>
<dbReference type="InterPro" id="IPR016181">
    <property type="entry name" value="Acyl_CoA_acyltransferase"/>
</dbReference>
<dbReference type="PANTHER" id="PTHR43441">
    <property type="entry name" value="RIBOSOMAL-PROTEIN-SERINE ACETYLTRANSFERASE"/>
    <property type="match status" value="1"/>
</dbReference>
<organism evidence="2 3">
    <name type="scientific">Vibrio brasiliensis LMG 20546</name>
    <dbReference type="NCBI Taxonomy" id="945543"/>
    <lineage>
        <taxon>Bacteria</taxon>
        <taxon>Pseudomonadati</taxon>
        <taxon>Pseudomonadota</taxon>
        <taxon>Gammaproteobacteria</taxon>
        <taxon>Vibrionales</taxon>
        <taxon>Vibrionaceae</taxon>
        <taxon>Vibrio</taxon>
        <taxon>Vibrio oreintalis group</taxon>
    </lineage>
</organism>
<name>E8LY00_9VIBR</name>
<dbReference type="InterPro" id="IPR051908">
    <property type="entry name" value="Ribosomal_N-acetyltransferase"/>
</dbReference>
<dbReference type="eggNOG" id="COG1670">
    <property type="taxonomic scope" value="Bacteria"/>
</dbReference>
<accession>E8LY00</accession>
<keyword evidence="3" id="KW-1185">Reference proteome</keyword>
<dbReference type="GO" id="GO:0008999">
    <property type="term" value="F:protein-N-terminal-alanine acetyltransferase activity"/>
    <property type="evidence" value="ECO:0007669"/>
    <property type="project" value="TreeGrafter"/>
</dbReference>
<dbReference type="Gene3D" id="3.40.630.30">
    <property type="match status" value="1"/>
</dbReference>
<dbReference type="Pfam" id="PF13302">
    <property type="entry name" value="Acetyltransf_3"/>
    <property type="match status" value="1"/>
</dbReference>
<reference evidence="2 3" key="1">
    <citation type="journal article" date="2012" name="Int. J. Syst. Evol. Microbiol.">
        <title>Vibrio caribbeanicus sp. nov., isolated from the marine sponge Scleritoderma cyanea.</title>
        <authorList>
            <person name="Hoffmann M."/>
            <person name="Monday S.R."/>
            <person name="Allard M.W."/>
            <person name="Strain E.A."/>
            <person name="Whittaker P."/>
            <person name="Naum M."/>
            <person name="McCarthy P.J."/>
            <person name="Lopez J.V."/>
            <person name="Fischer M."/>
            <person name="Brown E.W."/>
        </authorList>
    </citation>
    <scope>NUCLEOTIDE SEQUENCE [LARGE SCALE GENOMIC DNA]</scope>
    <source>
        <strain evidence="2 3">LMG 20546</strain>
    </source>
</reference>
<proteinExistence type="predicted"/>
<dbReference type="GO" id="GO:1990189">
    <property type="term" value="F:protein N-terminal-serine acetyltransferase activity"/>
    <property type="evidence" value="ECO:0007669"/>
    <property type="project" value="TreeGrafter"/>
</dbReference>
<feature type="domain" description="N-acetyltransferase" evidence="1">
    <location>
        <begin position="13"/>
        <end position="169"/>
    </location>
</feature>
<dbReference type="InterPro" id="IPR000182">
    <property type="entry name" value="GNAT_dom"/>
</dbReference>
<sequence length="172" mass="19435">MAPSLEIQPLMLEAIRESKDELGEYLDWVKFALTENESVQDTRQAISNFNNFEGELRYSLIEKGSGRLVGAIGLIIRDKSVPFFEIGYWQRSSCVGNGFISEAVRMIEKYAFCDLKANRLEIKAAEGNFKSRAVAERCGYIFEGIVRNDRRLPSGELSNTAVYSKISLTEEC</sequence>
<keyword evidence="2" id="KW-0808">Transferase</keyword>
<dbReference type="Proteomes" id="UP000004371">
    <property type="component" value="Unassembled WGS sequence"/>
</dbReference>
<dbReference type="STRING" id="945543.VIBR0546_20013"/>
<gene>
    <name evidence="2" type="ORF">VIBR0546_20013</name>
</gene>
<dbReference type="AlphaFoldDB" id="E8LY00"/>
<protein>
    <submittedName>
        <fullName evidence="2">Acetyltransferase</fullName>
    </submittedName>
</protein>
<dbReference type="GO" id="GO:0005737">
    <property type="term" value="C:cytoplasm"/>
    <property type="evidence" value="ECO:0007669"/>
    <property type="project" value="TreeGrafter"/>
</dbReference>
<evidence type="ECO:0000313" key="2">
    <source>
        <dbReference type="EMBL" id="EGA64373.1"/>
    </source>
</evidence>
<comment type="caution">
    <text evidence="2">The sequence shown here is derived from an EMBL/GenBank/DDBJ whole genome shotgun (WGS) entry which is preliminary data.</text>
</comment>
<dbReference type="PANTHER" id="PTHR43441:SF3">
    <property type="entry name" value="ACETYLTRANSFERASE"/>
    <property type="match status" value="1"/>
</dbReference>
<dbReference type="EMBL" id="AEVS01000088">
    <property type="protein sequence ID" value="EGA64373.1"/>
    <property type="molecule type" value="Genomic_DNA"/>
</dbReference>